<evidence type="ECO:0000256" key="4">
    <source>
        <dbReference type="ARBA" id="ARBA00022553"/>
    </source>
</evidence>
<keyword evidence="3" id="KW-0963">Cytoplasm</keyword>
<comment type="function">
    <text evidence="8">The phosphoenolpyruvate-dependent sugar phosphotransferase system (sugar PTS), a major carbohydrate active transport system, catalyzes the phosphorylation of incoming sugar substrates concomitantly with their translocation across the cell membrane. The enzyme II UlaABC PTS system is involved in ascorbate transport.</text>
</comment>
<dbReference type="EMBL" id="JACHGJ010000003">
    <property type="protein sequence ID" value="MBB6480355.1"/>
    <property type="molecule type" value="Genomic_DNA"/>
</dbReference>
<dbReference type="GO" id="GO:0005737">
    <property type="term" value="C:cytoplasm"/>
    <property type="evidence" value="ECO:0007669"/>
    <property type="project" value="UniProtKB-SubCell"/>
</dbReference>
<keyword evidence="6" id="KW-0598">Phosphotransferase system</keyword>
<dbReference type="CDD" id="cd00211">
    <property type="entry name" value="PTS_IIA_fru"/>
    <property type="match status" value="1"/>
</dbReference>
<gene>
    <name evidence="12" type="ORF">HNR50_002018</name>
</gene>
<evidence type="ECO:0000313" key="12">
    <source>
        <dbReference type="EMBL" id="MBB6480355.1"/>
    </source>
</evidence>
<dbReference type="PROSITE" id="PS00372">
    <property type="entry name" value="PTS_EIIA_TYPE_2_HIS"/>
    <property type="match status" value="1"/>
</dbReference>
<keyword evidence="2" id="KW-0813">Transport</keyword>
<name>A0A841R8X1_9SPIO</name>
<organism evidence="12 13">
    <name type="scientific">Spirochaeta isovalerica</name>
    <dbReference type="NCBI Taxonomy" id="150"/>
    <lineage>
        <taxon>Bacteria</taxon>
        <taxon>Pseudomonadati</taxon>
        <taxon>Spirochaetota</taxon>
        <taxon>Spirochaetia</taxon>
        <taxon>Spirochaetales</taxon>
        <taxon>Spirochaetaceae</taxon>
        <taxon>Spirochaeta</taxon>
    </lineage>
</organism>
<evidence type="ECO:0000256" key="10">
    <source>
        <dbReference type="ARBA" id="ARBA00042072"/>
    </source>
</evidence>
<dbReference type="PANTHER" id="PTHR36203">
    <property type="entry name" value="ASCORBATE-SPECIFIC PTS SYSTEM EIIA COMPONENT"/>
    <property type="match status" value="1"/>
</dbReference>
<evidence type="ECO:0000256" key="2">
    <source>
        <dbReference type="ARBA" id="ARBA00022448"/>
    </source>
</evidence>
<evidence type="ECO:0000256" key="7">
    <source>
        <dbReference type="ARBA" id="ARBA00022777"/>
    </source>
</evidence>
<evidence type="ECO:0000256" key="9">
    <source>
        <dbReference type="ARBA" id="ARBA00041175"/>
    </source>
</evidence>
<feature type="domain" description="PTS EIIA type-2" evidence="11">
    <location>
        <begin position="6"/>
        <end position="150"/>
    </location>
</feature>
<reference evidence="12 13" key="1">
    <citation type="submission" date="2020-08" db="EMBL/GenBank/DDBJ databases">
        <title>Genomic Encyclopedia of Type Strains, Phase IV (KMG-IV): sequencing the most valuable type-strain genomes for metagenomic binning, comparative biology and taxonomic classification.</title>
        <authorList>
            <person name="Goeker M."/>
        </authorList>
    </citation>
    <scope>NUCLEOTIDE SEQUENCE [LARGE SCALE GENOMIC DNA]</scope>
    <source>
        <strain evidence="12 13">DSM 2461</strain>
    </source>
</reference>
<dbReference type="GO" id="GO:0009401">
    <property type="term" value="P:phosphoenolpyruvate-dependent sugar phosphotransferase system"/>
    <property type="evidence" value="ECO:0007669"/>
    <property type="project" value="UniProtKB-KW"/>
</dbReference>
<comment type="caution">
    <text evidence="12">The sequence shown here is derived from an EMBL/GenBank/DDBJ whole genome shotgun (WGS) entry which is preliminary data.</text>
</comment>
<dbReference type="InterPro" id="IPR002178">
    <property type="entry name" value="PTS_EIIA_type-2_dom"/>
</dbReference>
<dbReference type="PANTHER" id="PTHR36203:SF1">
    <property type="entry name" value="ASCORBATE-SPECIFIC PTS SYSTEM EIIA COMPONENT"/>
    <property type="match status" value="1"/>
</dbReference>
<dbReference type="AlphaFoldDB" id="A0A841R8X1"/>
<dbReference type="GO" id="GO:0016301">
    <property type="term" value="F:kinase activity"/>
    <property type="evidence" value="ECO:0007669"/>
    <property type="project" value="UniProtKB-KW"/>
</dbReference>
<proteinExistence type="predicted"/>
<keyword evidence="13" id="KW-1185">Reference proteome</keyword>
<evidence type="ECO:0000256" key="8">
    <source>
        <dbReference type="ARBA" id="ARBA00037387"/>
    </source>
</evidence>
<evidence type="ECO:0000313" key="13">
    <source>
        <dbReference type="Proteomes" id="UP000587760"/>
    </source>
</evidence>
<dbReference type="PROSITE" id="PS51094">
    <property type="entry name" value="PTS_EIIA_TYPE_2"/>
    <property type="match status" value="1"/>
</dbReference>
<dbReference type="Proteomes" id="UP000587760">
    <property type="component" value="Unassembled WGS sequence"/>
</dbReference>
<protein>
    <recommendedName>
        <fullName evidence="9">Ascorbate-specific PTS system EIIA component</fullName>
    </recommendedName>
    <alternativeName>
        <fullName evidence="10">Ascorbate-specific phosphotransferase enzyme IIA component</fullName>
    </alternativeName>
</protein>
<dbReference type="RefSeq" id="WP_184746514.1">
    <property type="nucleotide sequence ID" value="NZ_JACHGJ010000003.1"/>
</dbReference>
<dbReference type="SUPFAM" id="SSF55804">
    <property type="entry name" value="Phoshotransferase/anion transport protein"/>
    <property type="match status" value="1"/>
</dbReference>
<comment type="subcellular location">
    <subcellularLocation>
        <location evidence="1">Cytoplasm</location>
    </subcellularLocation>
</comment>
<dbReference type="Pfam" id="PF00359">
    <property type="entry name" value="PTS_EIIA_2"/>
    <property type="match status" value="1"/>
</dbReference>
<keyword evidence="5 12" id="KW-0808">Transferase</keyword>
<keyword evidence="4" id="KW-0597">Phosphoprotein</keyword>
<evidence type="ECO:0000256" key="3">
    <source>
        <dbReference type="ARBA" id="ARBA00022490"/>
    </source>
</evidence>
<dbReference type="InterPro" id="IPR016152">
    <property type="entry name" value="PTrfase/Anion_transptr"/>
</dbReference>
<evidence type="ECO:0000256" key="1">
    <source>
        <dbReference type="ARBA" id="ARBA00004496"/>
    </source>
</evidence>
<keyword evidence="7" id="KW-0418">Kinase</keyword>
<dbReference type="InterPro" id="IPR051351">
    <property type="entry name" value="Ascorbate-PTS_EIIA_comp"/>
</dbReference>
<evidence type="ECO:0000259" key="11">
    <source>
        <dbReference type="PROSITE" id="PS51094"/>
    </source>
</evidence>
<evidence type="ECO:0000256" key="5">
    <source>
        <dbReference type="ARBA" id="ARBA00022679"/>
    </source>
</evidence>
<evidence type="ECO:0000256" key="6">
    <source>
        <dbReference type="ARBA" id="ARBA00022683"/>
    </source>
</evidence>
<dbReference type="Gene3D" id="3.40.930.10">
    <property type="entry name" value="Mannitol-specific EII, Chain A"/>
    <property type="match status" value="1"/>
</dbReference>
<accession>A0A841R8X1</accession>
<sequence length="152" mass="16453">MGFTDYIVKKKAVICALDVVSWEDAIRKGGRILVDKGAATEEYLDNIVRKCKENGPYIVIAPGIAMPHARPEEGALALGYGIVTLKNPVVFNDPDNDPVSLLIFMAAPSVKEHNEVAVSQIADLCDDEEAVEQIIAASSVEDIIDILINQGF</sequence>